<name>A0AAV7BBV9_ENGPU</name>
<feature type="compositionally biased region" description="Polar residues" evidence="1">
    <location>
        <begin position="182"/>
        <end position="192"/>
    </location>
</feature>
<gene>
    <name evidence="2" type="ORF">GDO81_014667</name>
</gene>
<accession>A0AAV7BBV9</accession>
<feature type="region of interest" description="Disordered" evidence="1">
    <location>
        <begin position="1"/>
        <end position="196"/>
    </location>
</feature>
<organism evidence="2 3">
    <name type="scientific">Engystomops pustulosus</name>
    <name type="common">Tungara frog</name>
    <name type="synonym">Physalaemus pustulosus</name>
    <dbReference type="NCBI Taxonomy" id="76066"/>
    <lineage>
        <taxon>Eukaryota</taxon>
        <taxon>Metazoa</taxon>
        <taxon>Chordata</taxon>
        <taxon>Craniata</taxon>
        <taxon>Vertebrata</taxon>
        <taxon>Euteleostomi</taxon>
        <taxon>Amphibia</taxon>
        <taxon>Batrachia</taxon>
        <taxon>Anura</taxon>
        <taxon>Neobatrachia</taxon>
        <taxon>Hyloidea</taxon>
        <taxon>Leptodactylidae</taxon>
        <taxon>Leiuperinae</taxon>
        <taxon>Engystomops</taxon>
    </lineage>
</organism>
<reference evidence="2" key="1">
    <citation type="thesis" date="2020" institute="ProQuest LLC" country="789 East Eisenhower Parkway, Ann Arbor, MI, USA">
        <title>Comparative Genomics and Chromosome Evolution.</title>
        <authorList>
            <person name="Mudd A.B."/>
        </authorList>
    </citation>
    <scope>NUCLEOTIDE SEQUENCE</scope>
    <source>
        <strain evidence="2">237g6f4</strain>
        <tissue evidence="2">Blood</tissue>
    </source>
</reference>
<feature type="compositionally biased region" description="Acidic residues" evidence="1">
    <location>
        <begin position="13"/>
        <end position="24"/>
    </location>
</feature>
<evidence type="ECO:0000313" key="3">
    <source>
        <dbReference type="Proteomes" id="UP000824782"/>
    </source>
</evidence>
<sequence>MSPCYPENSSSQDEVEPQESDEQENSLPRVDPGGKREHQKKKEKVRRKRRTSRERLSLPQQVSSSLEVDLQGKGELAEMSKWTSGPEVPRHGPQPSSSEQSVPIEGRRSSDSPTNTEDSSSKDELQPEDCDPPATPSPTVDQGWGEGEEPQVPSTSSSSRISDTHQRTSNPRVSPPDPQPTPLQSTETNSSRTHLHEVKVFFADNKNDKESLKYMAAGGKSEDLQSVITQV</sequence>
<protein>
    <submittedName>
        <fullName evidence="2">Uncharacterized protein</fullName>
    </submittedName>
</protein>
<dbReference type="AlphaFoldDB" id="A0AAV7BBV9"/>
<evidence type="ECO:0000313" key="2">
    <source>
        <dbReference type="EMBL" id="KAG8570048.1"/>
    </source>
</evidence>
<proteinExistence type="predicted"/>
<comment type="caution">
    <text evidence="2">The sequence shown here is derived from an EMBL/GenBank/DDBJ whole genome shotgun (WGS) entry which is preliminary data.</text>
</comment>
<evidence type="ECO:0000256" key="1">
    <source>
        <dbReference type="SAM" id="MobiDB-lite"/>
    </source>
</evidence>
<feature type="compositionally biased region" description="Basic residues" evidence="1">
    <location>
        <begin position="37"/>
        <end position="52"/>
    </location>
</feature>
<keyword evidence="3" id="KW-1185">Reference proteome</keyword>
<dbReference type="EMBL" id="WNYA01000006">
    <property type="protein sequence ID" value="KAG8570048.1"/>
    <property type="molecule type" value="Genomic_DNA"/>
</dbReference>
<dbReference type="Proteomes" id="UP000824782">
    <property type="component" value="Unassembled WGS sequence"/>
</dbReference>